<dbReference type="EMBL" id="JACXVP010000012">
    <property type="protein sequence ID" value="KAG5571172.1"/>
    <property type="molecule type" value="Genomic_DNA"/>
</dbReference>
<reference evidence="1 2" key="1">
    <citation type="submission" date="2020-09" db="EMBL/GenBank/DDBJ databases">
        <title>De no assembly of potato wild relative species, Solanum commersonii.</title>
        <authorList>
            <person name="Cho K."/>
        </authorList>
    </citation>
    <scope>NUCLEOTIDE SEQUENCE [LARGE SCALE GENOMIC DNA]</scope>
    <source>
        <strain evidence="1">LZ3.2</strain>
        <tissue evidence="1">Leaf</tissue>
    </source>
</reference>
<protein>
    <submittedName>
        <fullName evidence="1">Uncharacterized protein</fullName>
    </submittedName>
</protein>
<dbReference type="OrthoDB" id="1299068at2759"/>
<accession>A0A9J5W7H0</accession>
<evidence type="ECO:0000313" key="2">
    <source>
        <dbReference type="Proteomes" id="UP000824120"/>
    </source>
</evidence>
<dbReference type="AlphaFoldDB" id="A0A9J5W7H0"/>
<name>A0A9J5W7H0_SOLCO</name>
<evidence type="ECO:0000313" key="1">
    <source>
        <dbReference type="EMBL" id="KAG5571172.1"/>
    </source>
</evidence>
<proteinExistence type="predicted"/>
<keyword evidence="2" id="KW-1185">Reference proteome</keyword>
<dbReference type="Proteomes" id="UP000824120">
    <property type="component" value="Chromosome 12"/>
</dbReference>
<sequence length="86" mass="9635">MILYMRMDPTNFFTFASLDTPNASEIMCPCQKSSSSICVDQLDKCDEMQDMLPETFEISPTSSSVNMDTSCDGLTCSNQHNRGFDK</sequence>
<comment type="caution">
    <text evidence="1">The sequence shown here is derived from an EMBL/GenBank/DDBJ whole genome shotgun (WGS) entry which is preliminary data.</text>
</comment>
<gene>
    <name evidence="1" type="ORF">H5410_060938</name>
</gene>
<organism evidence="1 2">
    <name type="scientific">Solanum commersonii</name>
    <name type="common">Commerson's wild potato</name>
    <name type="synonym">Commerson's nightshade</name>
    <dbReference type="NCBI Taxonomy" id="4109"/>
    <lineage>
        <taxon>Eukaryota</taxon>
        <taxon>Viridiplantae</taxon>
        <taxon>Streptophyta</taxon>
        <taxon>Embryophyta</taxon>
        <taxon>Tracheophyta</taxon>
        <taxon>Spermatophyta</taxon>
        <taxon>Magnoliopsida</taxon>
        <taxon>eudicotyledons</taxon>
        <taxon>Gunneridae</taxon>
        <taxon>Pentapetalae</taxon>
        <taxon>asterids</taxon>
        <taxon>lamiids</taxon>
        <taxon>Solanales</taxon>
        <taxon>Solanaceae</taxon>
        <taxon>Solanoideae</taxon>
        <taxon>Solaneae</taxon>
        <taxon>Solanum</taxon>
    </lineage>
</organism>